<dbReference type="Proteomes" id="UP001208771">
    <property type="component" value="Unassembled WGS sequence"/>
</dbReference>
<comment type="caution">
    <text evidence="1">The sequence shown here is derived from an EMBL/GenBank/DDBJ whole genome shotgun (WGS) entry which is preliminary data.</text>
</comment>
<sequence length="600" mass="63899">MTMASVVLPMSGTVDDGDLRDIHGRAHAARPVAFCGMAGIFTPAPAAGGIAVLFVSPWGLEDLCVRKFWRVIAGHLAERNVASLRFDLPGTGDSLDPASCGCGLRLWEDAVVQAAGELMLRSGAARIVLVGQGLGAALAVRVSARLDALGGMALLAPVVSGRFYLREVSAMARMVDDSLGLAEDQRRTEGVSIAGFTMPEAIAADVKRLDLMAVNALPAVPCLVAGRAPRPADGALADRFTTLGVSVERLAFEGYEALTANPSVSIIPENIAVRLADWIVGLAPGSATAAVKAPLPGGVLEGGTFIEEPVRFGREMPLYGVLCAPAGPRAGATVLFLSTGYDRHAGWGRATVTMARQLAARGIASLRFDGANVADSPPVPDAPQQVLYGAGQEEDVAAALDFLMQRELGPVVLGGRCSGAYLSFRAAVADPRVSGAVIVNPYTFHWQPGRDVDAALQTGARALSDYGQRALQWATVRRLFKGEIDVRRAFANIVKAASRKALAPFMLSLRHYTQEGRHVHTAFRALRKRSSEVTLVYSENDVGWEHFSSYFGKRGERLKDYPDVRLVVISNADHNLTPPHARKAYLDAVEQMALRFASRG</sequence>
<dbReference type="PANTHER" id="PTHR43265:SF1">
    <property type="entry name" value="ESTERASE ESTD"/>
    <property type="match status" value="1"/>
</dbReference>
<evidence type="ECO:0000313" key="1">
    <source>
        <dbReference type="EMBL" id="MCX8999625.1"/>
    </source>
</evidence>
<dbReference type="InterPro" id="IPR029058">
    <property type="entry name" value="AB_hydrolase_fold"/>
</dbReference>
<proteinExistence type="predicted"/>
<dbReference type="RefSeq" id="WP_306413126.1">
    <property type="nucleotide sequence ID" value="NZ_JANFPI010000010.1"/>
</dbReference>
<dbReference type="GO" id="GO:0052689">
    <property type="term" value="F:carboxylic ester hydrolase activity"/>
    <property type="evidence" value="ECO:0007669"/>
    <property type="project" value="TreeGrafter"/>
</dbReference>
<keyword evidence="2" id="KW-1185">Reference proteome</keyword>
<gene>
    <name evidence="1" type="ORF">NOF55_21190</name>
</gene>
<dbReference type="PANTHER" id="PTHR43265">
    <property type="entry name" value="ESTERASE ESTD"/>
    <property type="match status" value="1"/>
</dbReference>
<organism evidence="1 2">
    <name type="scientific">Ectorhizobium quercum</name>
    <dbReference type="NCBI Taxonomy" id="2965071"/>
    <lineage>
        <taxon>Bacteria</taxon>
        <taxon>Pseudomonadati</taxon>
        <taxon>Pseudomonadota</taxon>
        <taxon>Alphaproteobacteria</taxon>
        <taxon>Hyphomicrobiales</taxon>
        <taxon>Rhizobiaceae</taxon>
        <taxon>Ectorhizobium</taxon>
    </lineage>
</organism>
<dbReference type="Gene3D" id="3.40.50.1820">
    <property type="entry name" value="alpha/beta hydrolase"/>
    <property type="match status" value="2"/>
</dbReference>
<dbReference type="InterPro" id="IPR053145">
    <property type="entry name" value="AB_hydrolase_Est10"/>
</dbReference>
<dbReference type="SUPFAM" id="SSF53474">
    <property type="entry name" value="alpha/beta-Hydrolases"/>
    <property type="match status" value="2"/>
</dbReference>
<name>A0AAE3SYK0_9HYPH</name>
<accession>A0AAE3SYK0</accession>
<dbReference type="EMBL" id="JANFPI010000010">
    <property type="protein sequence ID" value="MCX8999625.1"/>
    <property type="molecule type" value="Genomic_DNA"/>
</dbReference>
<reference evidence="1" key="1">
    <citation type="submission" date="2022-07" db="EMBL/GenBank/DDBJ databases">
        <title>Ectorhizobium quercum gen.nov., sp. nov.</title>
        <authorList>
            <person name="Ma T."/>
            <person name="Li Y."/>
        </authorList>
    </citation>
    <scope>NUCLEOTIDE SEQUENCE</scope>
    <source>
        <strain evidence="1">BDR2-2</strain>
    </source>
</reference>
<protein>
    <submittedName>
        <fullName evidence="1">Alpha/beta fold hydrolase</fullName>
    </submittedName>
</protein>
<dbReference type="AlphaFoldDB" id="A0AAE3SYK0"/>
<keyword evidence="1" id="KW-0378">Hydrolase</keyword>
<evidence type="ECO:0000313" key="2">
    <source>
        <dbReference type="Proteomes" id="UP001208771"/>
    </source>
</evidence>